<proteinExistence type="predicted"/>
<dbReference type="InterPro" id="IPR029024">
    <property type="entry name" value="TerB-like"/>
</dbReference>
<dbReference type="SUPFAM" id="SSF158682">
    <property type="entry name" value="TerB-like"/>
    <property type="match status" value="1"/>
</dbReference>
<sequence length="153" mass="16804">MLDSLRSFMSELTGADAGGHFAATDHRVAAAALLVHLIQIDGVAEPHEREALRAVLKARFGLGDAETEELIELARRRDEDAVDLYAFTSVLKRALDGEGRAAVVEMMWEIVFADGAVHELEDNVVWRAAELLGVSSRERVELKRRVAARVRGG</sequence>
<protein>
    <recommendedName>
        <fullName evidence="1">Co-chaperone DjlA N-terminal domain-containing protein</fullName>
    </recommendedName>
</protein>
<dbReference type="CDD" id="cd07313">
    <property type="entry name" value="terB_like_2"/>
    <property type="match status" value="1"/>
</dbReference>
<evidence type="ECO:0000259" key="1">
    <source>
        <dbReference type="Pfam" id="PF05099"/>
    </source>
</evidence>
<dbReference type="InterPro" id="IPR007791">
    <property type="entry name" value="DjlA_N"/>
</dbReference>
<evidence type="ECO:0000313" key="2">
    <source>
        <dbReference type="EMBL" id="GLK76676.1"/>
    </source>
</evidence>
<dbReference type="RefSeq" id="WP_271204549.1">
    <property type="nucleotide sequence ID" value="NZ_BSFK01000010.1"/>
</dbReference>
<dbReference type="AlphaFoldDB" id="A0A9W6N3W8"/>
<organism evidence="2 3">
    <name type="scientific">Methylopila jiangsuensis</name>
    <dbReference type="NCBI Taxonomy" id="586230"/>
    <lineage>
        <taxon>Bacteria</taxon>
        <taxon>Pseudomonadati</taxon>
        <taxon>Pseudomonadota</taxon>
        <taxon>Alphaproteobacteria</taxon>
        <taxon>Hyphomicrobiales</taxon>
        <taxon>Methylopilaceae</taxon>
        <taxon>Methylopila</taxon>
    </lineage>
</organism>
<comment type="caution">
    <text evidence="2">The sequence shown here is derived from an EMBL/GenBank/DDBJ whole genome shotgun (WGS) entry which is preliminary data.</text>
</comment>
<dbReference type="Pfam" id="PF05099">
    <property type="entry name" value="TerB"/>
    <property type="match status" value="1"/>
</dbReference>
<dbReference type="Gene3D" id="1.10.3680.10">
    <property type="entry name" value="TerB-like"/>
    <property type="match status" value="1"/>
</dbReference>
<evidence type="ECO:0000313" key="3">
    <source>
        <dbReference type="Proteomes" id="UP001143364"/>
    </source>
</evidence>
<accession>A0A9W6N3W8</accession>
<feature type="domain" description="Co-chaperone DjlA N-terminal" evidence="1">
    <location>
        <begin position="28"/>
        <end position="143"/>
    </location>
</feature>
<gene>
    <name evidence="2" type="ORF">GCM10008171_19300</name>
</gene>
<dbReference type="EMBL" id="BSFK01000010">
    <property type="protein sequence ID" value="GLK76676.1"/>
    <property type="molecule type" value="Genomic_DNA"/>
</dbReference>
<reference evidence="2" key="1">
    <citation type="journal article" date="2014" name="Int. J. Syst. Evol. Microbiol.">
        <title>Complete genome sequence of Corynebacterium casei LMG S-19264T (=DSM 44701T), isolated from a smear-ripened cheese.</title>
        <authorList>
            <consortium name="US DOE Joint Genome Institute (JGI-PGF)"/>
            <person name="Walter F."/>
            <person name="Albersmeier A."/>
            <person name="Kalinowski J."/>
            <person name="Ruckert C."/>
        </authorList>
    </citation>
    <scope>NUCLEOTIDE SEQUENCE</scope>
    <source>
        <strain evidence="2">VKM B-2555</strain>
    </source>
</reference>
<dbReference type="Proteomes" id="UP001143364">
    <property type="component" value="Unassembled WGS sequence"/>
</dbReference>
<keyword evidence="3" id="KW-1185">Reference proteome</keyword>
<reference evidence="2" key="2">
    <citation type="submission" date="2023-01" db="EMBL/GenBank/DDBJ databases">
        <authorList>
            <person name="Sun Q."/>
            <person name="Evtushenko L."/>
        </authorList>
    </citation>
    <scope>NUCLEOTIDE SEQUENCE</scope>
    <source>
        <strain evidence="2">VKM B-2555</strain>
    </source>
</reference>
<name>A0A9W6N3W8_9HYPH</name>